<sequence length="901" mass="100266">MSANNNHCDHHIQQQQQQQSNDFTSMRSPSSAASSGLGLSLEEDFSLKYCQSDEEFSSLNSNTTNNNESMTINTTTINSDDSIDHHHHQRLLSNDKSQSDKTCCTQQQQQQQVIIDEDLVDDDEAEELMMSMKPISTTIHSMADQVINNNSQKQPNGDHHHHESLDSSKMKTIDEPSITITSTSSFQMSMSKTNLCLLPETIGADWSVILARHEAYQNEFEKITHQFFKNINQLTKSGGNNNNTATIGLATINGAGAGDELCSLSSTTSTKTSTTLLRSIKQQKDRCLNLWLKSLEYLTILQKHSGKRCPRHYFVNNKSLLNEINVADRSKPLSSSKLIVSQQQQQQQQQHQQHYHHYRQIFSTDSIDTKSKQPALNHSYRNILFGHHHNDKNVNIKSPKQTVPPTPPPPPPYNPRHLIVSSFNPSYAAVVASSSSPNSSSVGSIKKVELKSIGTGGSSVIIQNRRVQTSTSITKNQSQMANNMMEQQSKADLSLSLCDTRDSLDGGSGSPGADSGVFSSSMDHSTISSSSSSSSTSAAAATGAAAVAVVKYEIIQKDIGYSSDADMSDAIEAQPHSSDHQSSQQKSSKKRHVRRRRTRTSNRNRPWSYHADWTAWDYYQTPFFCDHFSNEDLNYDDNENIIRKLTEFGENYESWINNELDLTDTDIRDQKPAVVIEKPEIEAFGDEQLQQQPIVNVMVVEKADACTATSPIPFLDKECQVIDELLQMGNNNNDEKDDEIYARSVTKQNKCTETRSKQMIDSSCEPMSCPPSPTPKSSTNKKCKDSKATIPTIKIKPNRSIRKFENNIDDIMARRSPSPLMMKKSSNIIGSSVSTQSTQSTSATITTVCQCGHNCQNNNSSPYSSIKFYTSIALAGLLSFLIAVTQYSPEIHKTYPRPPPL</sequence>
<evidence type="ECO:0000256" key="1">
    <source>
        <dbReference type="SAM" id="MobiDB-lite"/>
    </source>
</evidence>
<dbReference type="Proteomes" id="UP000828236">
    <property type="component" value="Unassembled WGS sequence"/>
</dbReference>
<protein>
    <submittedName>
        <fullName evidence="2">Uncharacterized protein</fullName>
    </submittedName>
</protein>
<feature type="region of interest" description="Disordered" evidence="1">
    <location>
        <begin position="761"/>
        <end position="784"/>
    </location>
</feature>
<feature type="compositionally biased region" description="Basic and acidic residues" evidence="1">
    <location>
        <begin position="156"/>
        <end position="171"/>
    </location>
</feature>
<name>A0A9D4NTJ2_DERFA</name>
<feature type="compositionally biased region" description="Low complexity" evidence="1">
    <location>
        <begin position="342"/>
        <end position="352"/>
    </location>
</feature>
<feature type="region of interest" description="Disordered" evidence="1">
    <location>
        <begin position="149"/>
        <end position="171"/>
    </location>
</feature>
<proteinExistence type="predicted"/>
<reference evidence="2" key="1">
    <citation type="submission" date="2020-06" db="EMBL/GenBank/DDBJ databases">
        <authorList>
            <person name="Ji K."/>
            <person name="Li J."/>
        </authorList>
    </citation>
    <scope>NUCLEOTIDE SEQUENCE</scope>
    <source>
        <strain evidence="2">JKM2019</strain>
        <tissue evidence="2">Whole body</tissue>
    </source>
</reference>
<feature type="compositionally biased region" description="Pro residues" evidence="1">
    <location>
        <begin position="402"/>
        <end position="412"/>
    </location>
</feature>
<feature type="region of interest" description="Disordered" evidence="1">
    <location>
        <begin position="390"/>
        <end position="412"/>
    </location>
</feature>
<feature type="region of interest" description="Disordered" evidence="1">
    <location>
        <begin position="335"/>
        <end position="356"/>
    </location>
</feature>
<feature type="compositionally biased region" description="Basic residues" evidence="1">
    <location>
        <begin position="587"/>
        <end position="602"/>
    </location>
</feature>
<evidence type="ECO:0000313" key="2">
    <source>
        <dbReference type="EMBL" id="KAH7637984.1"/>
    </source>
</evidence>
<feature type="compositionally biased region" description="Polar residues" evidence="1">
    <location>
        <begin position="91"/>
        <end position="105"/>
    </location>
</feature>
<feature type="region of interest" description="Disordered" evidence="1">
    <location>
        <begin position="498"/>
        <end position="536"/>
    </location>
</feature>
<accession>A0A9D4NTJ2</accession>
<feature type="region of interest" description="Disordered" evidence="1">
    <location>
        <begin position="1"/>
        <end position="38"/>
    </location>
</feature>
<reference evidence="2" key="2">
    <citation type="journal article" date="2021" name="World Allergy Organ. J.">
        <title>Chromosome-level assembly of Dermatophagoides farinae genome and transcriptome reveals two novel allergens Der f 37 and Der f 39.</title>
        <authorList>
            <person name="Chen J."/>
            <person name="Cai Z."/>
            <person name="Fan D."/>
            <person name="Hu J."/>
            <person name="Hou Y."/>
            <person name="He Y."/>
            <person name="Zhang Z."/>
            <person name="Zhao Z."/>
            <person name="Gao P."/>
            <person name="Hu W."/>
            <person name="Sun J."/>
            <person name="Li J."/>
            <person name="Ji K."/>
        </authorList>
    </citation>
    <scope>NUCLEOTIDE SEQUENCE</scope>
    <source>
        <strain evidence="2">JKM2019</strain>
    </source>
</reference>
<feature type="compositionally biased region" description="Low complexity" evidence="1">
    <location>
        <begin position="511"/>
        <end position="536"/>
    </location>
</feature>
<feature type="region of interest" description="Disordered" evidence="1">
    <location>
        <begin position="573"/>
        <end position="604"/>
    </location>
</feature>
<feature type="compositionally biased region" description="Polar residues" evidence="1">
    <location>
        <begin position="20"/>
        <end position="29"/>
    </location>
</feature>
<gene>
    <name evidence="2" type="ORF">HUG17_9088</name>
</gene>
<feature type="compositionally biased region" description="Low complexity" evidence="1">
    <location>
        <begin position="57"/>
        <end position="80"/>
    </location>
</feature>
<dbReference type="AlphaFoldDB" id="A0A9D4NTJ2"/>
<dbReference type="EMBL" id="SDOV01000008">
    <property type="protein sequence ID" value="KAH7637984.1"/>
    <property type="molecule type" value="Genomic_DNA"/>
</dbReference>
<organism evidence="2">
    <name type="scientific">Dermatophagoides farinae</name>
    <name type="common">American house dust mite</name>
    <dbReference type="NCBI Taxonomy" id="6954"/>
    <lineage>
        <taxon>Eukaryota</taxon>
        <taxon>Metazoa</taxon>
        <taxon>Ecdysozoa</taxon>
        <taxon>Arthropoda</taxon>
        <taxon>Chelicerata</taxon>
        <taxon>Arachnida</taxon>
        <taxon>Acari</taxon>
        <taxon>Acariformes</taxon>
        <taxon>Sarcoptiformes</taxon>
        <taxon>Astigmata</taxon>
        <taxon>Psoroptidia</taxon>
        <taxon>Analgoidea</taxon>
        <taxon>Pyroglyphidae</taxon>
        <taxon>Dermatophagoidinae</taxon>
        <taxon>Dermatophagoides</taxon>
    </lineage>
</organism>
<comment type="caution">
    <text evidence="2">The sequence shown here is derived from an EMBL/GenBank/DDBJ whole genome shotgun (WGS) entry which is preliminary data.</text>
</comment>
<feature type="region of interest" description="Disordered" evidence="1">
    <location>
        <begin position="57"/>
        <end position="105"/>
    </location>
</feature>